<evidence type="ECO:0000313" key="1">
    <source>
        <dbReference type="EMBL" id="MCI89120.1"/>
    </source>
</evidence>
<keyword evidence="2" id="KW-1185">Reference proteome</keyword>
<accession>A0A392VRS0</accession>
<comment type="caution">
    <text evidence="1">The sequence shown here is derived from an EMBL/GenBank/DDBJ whole genome shotgun (WGS) entry which is preliminary data.</text>
</comment>
<proteinExistence type="predicted"/>
<reference evidence="1 2" key="1">
    <citation type="journal article" date="2018" name="Front. Plant Sci.">
        <title>Red Clover (Trifolium pratense) and Zigzag Clover (T. medium) - A Picture of Genomic Similarities and Differences.</title>
        <authorList>
            <person name="Dluhosova J."/>
            <person name="Istvanek J."/>
            <person name="Nedelnik J."/>
            <person name="Repkova J."/>
        </authorList>
    </citation>
    <scope>NUCLEOTIDE SEQUENCE [LARGE SCALE GENOMIC DNA]</scope>
    <source>
        <strain evidence="2">cv. 10/8</strain>
        <tissue evidence="1">Leaf</tissue>
    </source>
</reference>
<organism evidence="1 2">
    <name type="scientific">Trifolium medium</name>
    <dbReference type="NCBI Taxonomy" id="97028"/>
    <lineage>
        <taxon>Eukaryota</taxon>
        <taxon>Viridiplantae</taxon>
        <taxon>Streptophyta</taxon>
        <taxon>Embryophyta</taxon>
        <taxon>Tracheophyta</taxon>
        <taxon>Spermatophyta</taxon>
        <taxon>Magnoliopsida</taxon>
        <taxon>eudicotyledons</taxon>
        <taxon>Gunneridae</taxon>
        <taxon>Pentapetalae</taxon>
        <taxon>rosids</taxon>
        <taxon>fabids</taxon>
        <taxon>Fabales</taxon>
        <taxon>Fabaceae</taxon>
        <taxon>Papilionoideae</taxon>
        <taxon>50 kb inversion clade</taxon>
        <taxon>NPAAA clade</taxon>
        <taxon>Hologalegina</taxon>
        <taxon>IRL clade</taxon>
        <taxon>Trifolieae</taxon>
        <taxon>Trifolium</taxon>
    </lineage>
</organism>
<dbReference type="Proteomes" id="UP000265520">
    <property type="component" value="Unassembled WGS sequence"/>
</dbReference>
<name>A0A392VRS0_9FABA</name>
<protein>
    <submittedName>
        <fullName evidence="1">Uncharacterized protein</fullName>
    </submittedName>
</protein>
<sequence length="30" mass="3393">VTVVEEDVDGWWWCRDTLGLDRTTSPPATS</sequence>
<feature type="non-terminal residue" evidence="1">
    <location>
        <position position="1"/>
    </location>
</feature>
<dbReference type="EMBL" id="LXQA011211152">
    <property type="protein sequence ID" value="MCI89120.1"/>
    <property type="molecule type" value="Genomic_DNA"/>
</dbReference>
<dbReference type="AlphaFoldDB" id="A0A392VRS0"/>
<evidence type="ECO:0000313" key="2">
    <source>
        <dbReference type="Proteomes" id="UP000265520"/>
    </source>
</evidence>